<gene>
    <name evidence="2" type="ORF">IPJ27_10735</name>
</gene>
<proteinExistence type="predicted"/>
<name>A0A935PZG0_9PROT</name>
<evidence type="ECO:0000313" key="2">
    <source>
        <dbReference type="EMBL" id="MBK7675178.1"/>
    </source>
</evidence>
<protein>
    <submittedName>
        <fullName evidence="2">Uncharacterized protein</fullName>
    </submittedName>
</protein>
<dbReference type="Proteomes" id="UP000697998">
    <property type="component" value="Unassembled WGS sequence"/>
</dbReference>
<comment type="caution">
    <text evidence="2">The sequence shown here is derived from an EMBL/GenBank/DDBJ whole genome shotgun (WGS) entry which is preliminary data.</text>
</comment>
<evidence type="ECO:0000313" key="3">
    <source>
        <dbReference type="Proteomes" id="UP000697998"/>
    </source>
</evidence>
<evidence type="ECO:0000256" key="1">
    <source>
        <dbReference type="SAM" id="MobiDB-lite"/>
    </source>
</evidence>
<organism evidence="2 3">
    <name type="scientific">Candidatus Accumulibacter proximus</name>
    <dbReference type="NCBI Taxonomy" id="2954385"/>
    <lineage>
        <taxon>Bacteria</taxon>
        <taxon>Pseudomonadati</taxon>
        <taxon>Pseudomonadota</taxon>
        <taxon>Betaproteobacteria</taxon>
        <taxon>Candidatus Accumulibacter</taxon>
    </lineage>
</organism>
<dbReference type="EMBL" id="JADJMH010000009">
    <property type="protein sequence ID" value="MBK7675178.1"/>
    <property type="molecule type" value="Genomic_DNA"/>
</dbReference>
<accession>A0A935PZG0</accession>
<reference evidence="2 3" key="1">
    <citation type="submission" date="2020-10" db="EMBL/GenBank/DDBJ databases">
        <title>Connecting structure to function with the recovery of over 1000 high-quality activated sludge metagenome-assembled genomes encoding full-length rRNA genes using long-read sequencing.</title>
        <authorList>
            <person name="Singleton C.M."/>
            <person name="Petriglieri F."/>
            <person name="Kristensen J.M."/>
            <person name="Kirkegaard R.H."/>
            <person name="Michaelsen T.Y."/>
            <person name="Andersen M.H."/>
            <person name="Karst S.M."/>
            <person name="Dueholm M.S."/>
            <person name="Nielsen P.H."/>
            <person name="Albertsen M."/>
        </authorList>
    </citation>
    <scope>NUCLEOTIDE SEQUENCE [LARGE SCALE GENOMIC DNA]</scope>
    <source>
        <strain evidence="2">EsbW_18-Q3-R4-48_BATAC.285</strain>
    </source>
</reference>
<dbReference type="AlphaFoldDB" id="A0A935PZG0"/>
<feature type="region of interest" description="Disordered" evidence="1">
    <location>
        <begin position="71"/>
        <end position="90"/>
    </location>
</feature>
<sequence length="90" mass="8870">MASPPTVPVTVTLPAISAAFEDVVGGDVRIEVIVGSGGAVSTCSLRCRRPSLLPAASVVVIAGGDGPVGVGERSAPGTAMARGQRAGRCR</sequence>